<sequence length="337" mass="36811">MKISLNWLTDYVDVAAVGVGELAEMFTRIGLCCEGVIETDADVVFDLEVTSNRPDCLGYIGVAREAAAALQLELKLPDLSAVPTASPPAAELTDVQVLAPELCPRYTARVIRGVKVGPSPRWLIDRLEAVGLRGVNNVVDATNYVLLECSQPLHAFDLDLLAERRIVVRRGLPGETIVSIDGARCELTDQVCVIADAEKAVAIGGIMGGLESEINEKTVNILIESARFDPLATRKAARAMSLMTESSYRFERGVDPVGVDSASLRACGLILQLGGGELAEGVATSSPTDDFIEQFFYDDDDKYGRLHYTIDFEGRYTEYEYDTFGRVEIKYYYADST</sequence>
<dbReference type="AlphaFoldDB" id="A0A0F9D0A2"/>
<organism evidence="2">
    <name type="scientific">marine sediment metagenome</name>
    <dbReference type="NCBI Taxonomy" id="412755"/>
    <lineage>
        <taxon>unclassified sequences</taxon>
        <taxon>metagenomes</taxon>
        <taxon>ecological metagenomes</taxon>
    </lineage>
</organism>
<feature type="non-terminal residue" evidence="2">
    <location>
        <position position="337"/>
    </location>
</feature>
<name>A0A0F9D0A2_9ZZZZ</name>
<comment type="caution">
    <text evidence="2">The sequence shown here is derived from an EMBL/GenBank/DDBJ whole genome shotgun (WGS) entry which is preliminary data.</text>
</comment>
<dbReference type="Gene3D" id="3.50.40.10">
    <property type="entry name" value="Phenylalanyl-trna Synthetase, Chain B, domain 3"/>
    <property type="match status" value="1"/>
</dbReference>
<dbReference type="Pfam" id="PF03483">
    <property type="entry name" value="B3_4"/>
    <property type="match status" value="1"/>
</dbReference>
<protein>
    <recommendedName>
        <fullName evidence="1">B3/B4 tRNA-binding domain-containing protein</fullName>
    </recommendedName>
</protein>
<dbReference type="InterPro" id="IPR020825">
    <property type="entry name" value="Phe-tRNA_synthase-like_B3/B4"/>
</dbReference>
<proteinExistence type="predicted"/>
<dbReference type="PANTHER" id="PTHR10947">
    <property type="entry name" value="PHENYLALANYL-TRNA SYNTHETASE BETA CHAIN AND LEUCINE-RICH REPEAT-CONTAINING PROTEIN 47"/>
    <property type="match status" value="1"/>
</dbReference>
<dbReference type="EMBL" id="LAZR01031001">
    <property type="protein sequence ID" value="KKL54979.1"/>
    <property type="molecule type" value="Genomic_DNA"/>
</dbReference>
<reference evidence="2" key="1">
    <citation type="journal article" date="2015" name="Nature">
        <title>Complex archaea that bridge the gap between prokaryotes and eukaryotes.</title>
        <authorList>
            <person name="Spang A."/>
            <person name="Saw J.H."/>
            <person name="Jorgensen S.L."/>
            <person name="Zaremba-Niedzwiedzka K."/>
            <person name="Martijn J."/>
            <person name="Lind A.E."/>
            <person name="van Eijk R."/>
            <person name="Schleper C."/>
            <person name="Guy L."/>
            <person name="Ettema T.J."/>
        </authorList>
    </citation>
    <scope>NUCLEOTIDE SEQUENCE</scope>
</reference>
<dbReference type="Gene3D" id="3.30.56.10">
    <property type="match status" value="1"/>
</dbReference>
<feature type="domain" description="B3/B4 tRNA-binding" evidence="1">
    <location>
        <begin position="102"/>
        <end position="275"/>
    </location>
</feature>
<dbReference type="InterPro" id="IPR009061">
    <property type="entry name" value="DNA-bd_dom_put_sf"/>
</dbReference>
<dbReference type="SUPFAM" id="SSF56037">
    <property type="entry name" value="PheT/TilS domain"/>
    <property type="match status" value="1"/>
</dbReference>
<dbReference type="SUPFAM" id="SSF46955">
    <property type="entry name" value="Putative DNA-binding domain"/>
    <property type="match status" value="1"/>
</dbReference>
<gene>
    <name evidence="2" type="ORF">LCGC14_2259980</name>
</gene>
<accession>A0A0F9D0A2</accession>
<dbReference type="GO" id="GO:0006432">
    <property type="term" value="P:phenylalanyl-tRNA aminoacylation"/>
    <property type="evidence" value="ECO:0007669"/>
    <property type="project" value="InterPro"/>
</dbReference>
<dbReference type="GO" id="GO:0004826">
    <property type="term" value="F:phenylalanine-tRNA ligase activity"/>
    <property type="evidence" value="ECO:0007669"/>
    <property type="project" value="InterPro"/>
</dbReference>
<evidence type="ECO:0000313" key="2">
    <source>
        <dbReference type="EMBL" id="KKL54979.1"/>
    </source>
</evidence>
<dbReference type="InterPro" id="IPR005146">
    <property type="entry name" value="B3/B4_tRNA-bd"/>
</dbReference>
<dbReference type="GO" id="GO:0003723">
    <property type="term" value="F:RNA binding"/>
    <property type="evidence" value="ECO:0007669"/>
    <property type="project" value="InterPro"/>
</dbReference>
<dbReference type="GO" id="GO:0009328">
    <property type="term" value="C:phenylalanine-tRNA ligase complex"/>
    <property type="evidence" value="ECO:0007669"/>
    <property type="project" value="TreeGrafter"/>
</dbReference>
<dbReference type="SMART" id="SM00873">
    <property type="entry name" value="B3_4"/>
    <property type="match status" value="1"/>
</dbReference>
<dbReference type="PANTHER" id="PTHR10947:SF0">
    <property type="entry name" value="PHENYLALANINE--TRNA LIGASE BETA SUBUNIT"/>
    <property type="match status" value="1"/>
</dbReference>
<dbReference type="InterPro" id="IPR045060">
    <property type="entry name" value="Phe-tRNA-ligase_IIc_bsu"/>
</dbReference>
<evidence type="ECO:0000259" key="1">
    <source>
        <dbReference type="SMART" id="SM00873"/>
    </source>
</evidence>